<feature type="region of interest" description="Disordered" evidence="16">
    <location>
        <begin position="751"/>
        <end position="773"/>
    </location>
</feature>
<sequence>MTSRYSKPIVKKEPFYEASSSSPPPYTDHILTMPDTFTSSRITDIHRRRPNSNVLYHDDDDLSLPQDKLYKAEQQKVQAKQSSRKRDVRISLALFFWALYIRCWRIWQPSSVVFDEVHFGGFASKYIKTRFFMDVHPPLAKMLIALVAKLAGFDGGFSFKNIGDEYLEAGVPYVTMRMFCALNGVLVVPIAYWTVRGPFRFWWWTWMAMTGLGLGLTLSCKWVGLFTIATIGVSTVNNLWNLWGDTRVSYDRFLRHFGARAICLIVIPMAVYMLMFGIHFVSLPNTGEGDGFMSPEFQQTLDGRIMEDSPIDIVYGSKVYIRHQATHGGYLHSHPHDYPSGSKQQQVTLYPHRDDNNWWVLYKQSTEKVDGTDYIKHGDIVRLKHNDSDKRLHSHNHRPPMTDLDYHDEVSVYGFPDFDGDANDFWRVEIVDHDKRDPISKDRLRTIHSRFRLVHVMENCALFSHNVKLPDWGWGQQEVTCIKNGKIPKSIWYVESTVNALLMWETNKGLTQSHPFDSRPEDWPFLRRGINFWGKNNKHIYLLGNPFVYWASTLAIGGYILVKLVFLLLDKRGFKTDFRGLRQFYEKSAGFFVIGWFFHYFPFFLMGRQLFLHHYMPALYFAILTFSVGFDLVTIRLIQRKRLMVALGWILVIIYIYRCFVPLTYGEPWTKSLCEKAKWRSTWDFDCGAFHDNLADYADQPQAHQIGGALSKFQDAFKSYMAKDENRELAPEVADMVNKISDVINIGNQQQEETVEAQVSEEPTGEGTLNGLD</sequence>
<evidence type="ECO:0000256" key="8">
    <source>
        <dbReference type="ARBA" id="ARBA00022737"/>
    </source>
</evidence>
<evidence type="ECO:0000256" key="10">
    <source>
        <dbReference type="ARBA" id="ARBA00022989"/>
    </source>
</evidence>
<keyword evidence="5 15" id="KW-0328">Glycosyltransferase</keyword>
<dbReference type="PROSITE" id="PS50919">
    <property type="entry name" value="MIR"/>
    <property type="match status" value="3"/>
</dbReference>
<accession>A0A168R649</accession>
<comment type="catalytic activity">
    <reaction evidence="13 15">
        <text>a di-trans,poly-cis-dolichyl beta-D-mannosyl phosphate + L-threonyl-[protein] = 3-O-(alpha-D-mannosyl)-L-threonyl-[protein] + a di-trans,poly-cis-dolichyl phosphate + H(+)</text>
        <dbReference type="Rhea" id="RHEA:53396"/>
        <dbReference type="Rhea" id="RHEA-COMP:11060"/>
        <dbReference type="Rhea" id="RHEA-COMP:13547"/>
        <dbReference type="Rhea" id="RHEA-COMP:19498"/>
        <dbReference type="Rhea" id="RHEA-COMP:19501"/>
        <dbReference type="ChEBI" id="CHEBI:15378"/>
        <dbReference type="ChEBI" id="CHEBI:30013"/>
        <dbReference type="ChEBI" id="CHEBI:57683"/>
        <dbReference type="ChEBI" id="CHEBI:58211"/>
        <dbReference type="ChEBI" id="CHEBI:137323"/>
        <dbReference type="EC" id="2.4.1.109"/>
    </reaction>
</comment>
<feature type="domain" description="MIR" evidence="17">
    <location>
        <begin position="372"/>
        <end position="431"/>
    </location>
</feature>
<reference evidence="18" key="1">
    <citation type="submission" date="2016-04" db="EMBL/GenBank/DDBJ databases">
        <authorList>
            <person name="Evans L.H."/>
            <person name="Alamgir A."/>
            <person name="Owens N."/>
            <person name="Weber N.D."/>
            <person name="Virtaneva K."/>
            <person name="Barbian K."/>
            <person name="Babar A."/>
            <person name="Rosenke K."/>
        </authorList>
    </citation>
    <scope>NUCLEOTIDE SEQUENCE [LARGE SCALE GENOMIC DNA]</scope>
    <source>
        <strain evidence="18">CBS 101.48</strain>
    </source>
</reference>
<dbReference type="OrthoDB" id="292747at2759"/>
<dbReference type="EC" id="2.4.1.109" evidence="4 15"/>
<dbReference type="InterPro" id="IPR003342">
    <property type="entry name" value="ArnT-like_N"/>
</dbReference>
<evidence type="ECO:0000256" key="14">
    <source>
        <dbReference type="ARBA" id="ARBA00045102"/>
    </source>
</evidence>
<dbReference type="InterPro" id="IPR032421">
    <property type="entry name" value="PMT_4TMC"/>
</dbReference>
<dbReference type="InterPro" id="IPR016093">
    <property type="entry name" value="MIR_motif"/>
</dbReference>
<dbReference type="AlphaFoldDB" id="A0A168R649"/>
<keyword evidence="9 15" id="KW-0256">Endoplasmic reticulum</keyword>
<comment type="catalytic activity">
    <reaction evidence="14 15">
        <text>a di-trans,poly-cis-dolichyl beta-D-mannosyl phosphate + L-seryl-[protein] = 3-O-(alpha-D-mannosyl)-L-seryl-[protein] + a di-trans,poly-cis-dolichyl phosphate + H(+)</text>
        <dbReference type="Rhea" id="RHEA:17377"/>
        <dbReference type="Rhea" id="RHEA-COMP:9863"/>
        <dbReference type="Rhea" id="RHEA-COMP:13546"/>
        <dbReference type="Rhea" id="RHEA-COMP:19498"/>
        <dbReference type="Rhea" id="RHEA-COMP:19501"/>
        <dbReference type="ChEBI" id="CHEBI:15378"/>
        <dbReference type="ChEBI" id="CHEBI:29999"/>
        <dbReference type="ChEBI" id="CHEBI:57683"/>
        <dbReference type="ChEBI" id="CHEBI:58211"/>
        <dbReference type="ChEBI" id="CHEBI:137321"/>
        <dbReference type="EC" id="2.4.1.109"/>
    </reaction>
</comment>
<dbReference type="InterPro" id="IPR027005">
    <property type="entry name" value="PMT-like"/>
</dbReference>
<feature type="transmembrane region" description="Helical" evidence="15">
    <location>
        <begin position="547"/>
        <end position="569"/>
    </location>
</feature>
<dbReference type="Pfam" id="PF02815">
    <property type="entry name" value="MIR"/>
    <property type="match status" value="1"/>
</dbReference>
<evidence type="ECO:0000256" key="15">
    <source>
        <dbReference type="RuleBase" id="RU367007"/>
    </source>
</evidence>
<comment type="similarity">
    <text evidence="3 15">Belongs to the glycosyltransferase 39 family.</text>
</comment>
<keyword evidence="12" id="KW-0325">Glycoprotein</keyword>
<dbReference type="Proteomes" id="UP000078561">
    <property type="component" value="Unassembled WGS sequence"/>
</dbReference>
<dbReference type="Pfam" id="PF02366">
    <property type="entry name" value="PMT"/>
    <property type="match status" value="2"/>
</dbReference>
<evidence type="ECO:0000313" key="18">
    <source>
        <dbReference type="EMBL" id="SAM06167.1"/>
    </source>
</evidence>
<comment type="function">
    <text evidence="15">Transfers mannose from Dol-P-mannose to Ser or Thr residues on proteins.</text>
</comment>
<evidence type="ECO:0000313" key="19">
    <source>
        <dbReference type="Proteomes" id="UP000078561"/>
    </source>
</evidence>
<comment type="subcellular location">
    <subcellularLocation>
        <location evidence="1 15">Endoplasmic reticulum membrane</location>
        <topology evidence="1 15">Multi-pass membrane protein</topology>
    </subcellularLocation>
</comment>
<evidence type="ECO:0000256" key="6">
    <source>
        <dbReference type="ARBA" id="ARBA00022679"/>
    </source>
</evidence>
<evidence type="ECO:0000256" key="12">
    <source>
        <dbReference type="ARBA" id="ARBA00023180"/>
    </source>
</evidence>
<evidence type="ECO:0000256" key="9">
    <source>
        <dbReference type="ARBA" id="ARBA00022824"/>
    </source>
</evidence>
<dbReference type="STRING" id="4829.A0A168R649"/>
<feature type="transmembrane region" description="Helical" evidence="15">
    <location>
        <begin position="174"/>
        <end position="194"/>
    </location>
</feature>
<feature type="transmembrane region" description="Helical" evidence="15">
    <location>
        <begin position="645"/>
        <end position="665"/>
    </location>
</feature>
<dbReference type="InParanoid" id="A0A168R649"/>
<dbReference type="PANTHER" id="PTHR10050:SF50">
    <property type="entry name" value="DOLICHYL-PHOSPHATE-MANNOSE--PROTEIN MANNOSYLTRANSFERASE 1-RELATED"/>
    <property type="match status" value="1"/>
</dbReference>
<feature type="transmembrane region" description="Helical" evidence="15">
    <location>
        <begin position="589"/>
        <end position="606"/>
    </location>
</feature>
<feature type="transmembrane region" description="Helical" evidence="15">
    <location>
        <begin position="222"/>
        <end position="240"/>
    </location>
</feature>
<dbReference type="Pfam" id="PF16192">
    <property type="entry name" value="PMT_4TMC"/>
    <property type="match status" value="1"/>
</dbReference>
<feature type="transmembrane region" description="Helical" evidence="15">
    <location>
        <begin position="201"/>
        <end position="216"/>
    </location>
</feature>
<evidence type="ECO:0000256" key="16">
    <source>
        <dbReference type="SAM" id="MobiDB-lite"/>
    </source>
</evidence>
<dbReference type="InterPro" id="IPR036300">
    <property type="entry name" value="MIR_dom_sf"/>
</dbReference>
<dbReference type="Gene3D" id="2.80.10.50">
    <property type="match status" value="1"/>
</dbReference>
<evidence type="ECO:0000256" key="2">
    <source>
        <dbReference type="ARBA" id="ARBA00004922"/>
    </source>
</evidence>
<evidence type="ECO:0000256" key="5">
    <source>
        <dbReference type="ARBA" id="ARBA00022676"/>
    </source>
</evidence>
<dbReference type="UniPathway" id="UPA00378"/>
<feature type="transmembrane region" description="Helical" evidence="15">
    <location>
        <begin position="261"/>
        <end position="281"/>
    </location>
</feature>
<evidence type="ECO:0000256" key="11">
    <source>
        <dbReference type="ARBA" id="ARBA00023136"/>
    </source>
</evidence>
<feature type="transmembrane region" description="Helical" evidence="15">
    <location>
        <begin position="618"/>
        <end position="638"/>
    </location>
</feature>
<comment type="pathway">
    <text evidence="2 15">Protein modification; protein glycosylation.</text>
</comment>
<evidence type="ECO:0000256" key="1">
    <source>
        <dbReference type="ARBA" id="ARBA00004477"/>
    </source>
</evidence>
<keyword evidence="7 15" id="KW-0812">Transmembrane</keyword>
<feature type="domain" description="MIR" evidence="17">
    <location>
        <begin position="441"/>
        <end position="497"/>
    </location>
</feature>
<dbReference type="SMART" id="SM00472">
    <property type="entry name" value="MIR"/>
    <property type="match status" value="3"/>
</dbReference>
<dbReference type="GO" id="GO:0005789">
    <property type="term" value="C:endoplasmic reticulum membrane"/>
    <property type="evidence" value="ECO:0007669"/>
    <property type="project" value="UniProtKB-SubCell"/>
</dbReference>
<evidence type="ECO:0000256" key="3">
    <source>
        <dbReference type="ARBA" id="ARBA00007222"/>
    </source>
</evidence>
<evidence type="ECO:0000256" key="13">
    <source>
        <dbReference type="ARBA" id="ARBA00045085"/>
    </source>
</evidence>
<dbReference type="SUPFAM" id="SSF82109">
    <property type="entry name" value="MIR domain"/>
    <property type="match status" value="1"/>
</dbReference>
<dbReference type="FunCoup" id="A0A168R649">
    <property type="interactions" value="243"/>
</dbReference>
<dbReference type="PANTHER" id="PTHR10050">
    <property type="entry name" value="DOLICHYL-PHOSPHATE-MANNOSE--PROTEIN MANNOSYLTRANSFERASE"/>
    <property type="match status" value="1"/>
</dbReference>
<proteinExistence type="inferred from homology"/>
<name>A0A168R649_ABSGL</name>
<keyword evidence="11 15" id="KW-0472">Membrane</keyword>
<keyword evidence="19" id="KW-1185">Reference proteome</keyword>
<gene>
    <name evidence="18" type="primary">ABSGL_12043.1 scaffold 12370</name>
</gene>
<keyword evidence="10 15" id="KW-1133">Transmembrane helix</keyword>
<feature type="domain" description="MIR" evidence="17">
    <location>
        <begin position="310"/>
        <end position="364"/>
    </location>
</feature>
<protein>
    <recommendedName>
        <fullName evidence="4 15">Dolichyl-phosphate-mannose--protein mannosyltransferase</fullName>
        <ecNumber evidence="4 15">2.4.1.109</ecNumber>
    </recommendedName>
</protein>
<keyword evidence="6 15" id="KW-0808">Transferase</keyword>
<dbReference type="EMBL" id="LT554492">
    <property type="protein sequence ID" value="SAM06167.1"/>
    <property type="molecule type" value="Genomic_DNA"/>
</dbReference>
<evidence type="ECO:0000256" key="7">
    <source>
        <dbReference type="ARBA" id="ARBA00022692"/>
    </source>
</evidence>
<dbReference type="GO" id="GO:0004169">
    <property type="term" value="F:dolichyl-phosphate-mannose-protein mannosyltransferase activity"/>
    <property type="evidence" value="ECO:0007669"/>
    <property type="project" value="UniProtKB-UniRule"/>
</dbReference>
<evidence type="ECO:0000256" key="4">
    <source>
        <dbReference type="ARBA" id="ARBA00012839"/>
    </source>
</evidence>
<organism evidence="18">
    <name type="scientific">Absidia glauca</name>
    <name type="common">Pin mould</name>
    <dbReference type="NCBI Taxonomy" id="4829"/>
    <lineage>
        <taxon>Eukaryota</taxon>
        <taxon>Fungi</taxon>
        <taxon>Fungi incertae sedis</taxon>
        <taxon>Mucoromycota</taxon>
        <taxon>Mucoromycotina</taxon>
        <taxon>Mucoromycetes</taxon>
        <taxon>Mucorales</taxon>
        <taxon>Cunninghamellaceae</taxon>
        <taxon>Absidia</taxon>
    </lineage>
</organism>
<evidence type="ECO:0000259" key="17">
    <source>
        <dbReference type="PROSITE" id="PS50919"/>
    </source>
</evidence>
<keyword evidence="8" id="KW-0677">Repeat</keyword>
<dbReference type="CDD" id="cd23283">
    <property type="entry name" value="beta-trefoil_MIR_PMT1-like"/>
    <property type="match status" value="1"/>
</dbReference>